<dbReference type="AlphaFoldDB" id="A0A8T0HLV0"/>
<sequence>MALHGLPGILGLFRDGEGGASSTSIVVHTSTPPPPSQVLAPKRVPTKKRRGANEPVEGQAWSSGAIQLLLDLYKEKYLAIGMGNMKKGYWVAMCEGIRVKFPRESLRTWEQTKSKWQKMRSQYYKEKAELGTGTQASAWHWYVRMDDILAGTAKADGVPQGMDMGEDIGTGANPQELDDDNAPGAEPTSPATQVPAFGEHPRPPTTSCASKEVGGAPNKRLKTATQAATEGATIIAAALGKFAEASSKIEVMKMEASKEIAMKMIELDDRNAERQLQIAQLFAGAMRQGNGSGPSTS</sequence>
<feature type="domain" description="Myb/SANT-like DNA-binding" evidence="2">
    <location>
        <begin position="60"/>
        <end position="148"/>
    </location>
</feature>
<name>A0A8T0HLV0_CERPU</name>
<keyword evidence="4" id="KW-1185">Reference proteome</keyword>
<evidence type="ECO:0000256" key="1">
    <source>
        <dbReference type="SAM" id="MobiDB-lite"/>
    </source>
</evidence>
<comment type="caution">
    <text evidence="3">The sequence shown here is derived from an EMBL/GenBank/DDBJ whole genome shotgun (WGS) entry which is preliminary data.</text>
</comment>
<dbReference type="PANTHER" id="PTHR31307">
    <property type="entry name" value="TRIHELIX TRANSCRIPTION FACTOR ASIL2"/>
    <property type="match status" value="1"/>
</dbReference>
<dbReference type="EMBL" id="CM026426">
    <property type="protein sequence ID" value="KAG0571648.1"/>
    <property type="molecule type" value="Genomic_DNA"/>
</dbReference>
<protein>
    <recommendedName>
        <fullName evidence="2">Myb/SANT-like DNA-binding domain-containing protein</fullName>
    </recommendedName>
</protein>
<dbReference type="InterPro" id="IPR044823">
    <property type="entry name" value="ASIL1/2-like"/>
</dbReference>
<evidence type="ECO:0000313" key="3">
    <source>
        <dbReference type="EMBL" id="KAG0571648.1"/>
    </source>
</evidence>
<dbReference type="Pfam" id="PF13837">
    <property type="entry name" value="Myb_DNA-bind_4"/>
    <property type="match status" value="1"/>
</dbReference>
<evidence type="ECO:0000313" key="4">
    <source>
        <dbReference type="Proteomes" id="UP000822688"/>
    </source>
</evidence>
<feature type="compositionally biased region" description="Polar residues" evidence="1">
    <location>
        <begin position="21"/>
        <end position="30"/>
    </location>
</feature>
<dbReference type="Proteomes" id="UP000822688">
    <property type="component" value="Chromosome V"/>
</dbReference>
<feature type="region of interest" description="Disordered" evidence="1">
    <location>
        <begin position="156"/>
        <end position="220"/>
    </location>
</feature>
<gene>
    <name evidence="3" type="ORF">KC19_VG030700</name>
</gene>
<dbReference type="PANTHER" id="PTHR31307:SF63">
    <property type="entry name" value="MYB_SANT-LIKE DNA-BINDING DOMAIN-CONTAINING PROTEIN"/>
    <property type="match status" value="1"/>
</dbReference>
<reference evidence="3" key="1">
    <citation type="submission" date="2020-06" db="EMBL/GenBank/DDBJ databases">
        <title>WGS assembly of Ceratodon purpureus strain R40.</title>
        <authorList>
            <person name="Carey S.B."/>
            <person name="Jenkins J."/>
            <person name="Shu S."/>
            <person name="Lovell J.T."/>
            <person name="Sreedasyam A."/>
            <person name="Maumus F."/>
            <person name="Tiley G.P."/>
            <person name="Fernandez-Pozo N."/>
            <person name="Barry K."/>
            <person name="Chen C."/>
            <person name="Wang M."/>
            <person name="Lipzen A."/>
            <person name="Daum C."/>
            <person name="Saski C.A."/>
            <person name="Payton A.C."/>
            <person name="Mcbreen J.C."/>
            <person name="Conrad R.E."/>
            <person name="Kollar L.M."/>
            <person name="Olsson S."/>
            <person name="Huttunen S."/>
            <person name="Landis J.B."/>
            <person name="Wickett N.J."/>
            <person name="Johnson M.G."/>
            <person name="Rensing S.A."/>
            <person name="Grimwood J."/>
            <person name="Schmutz J."/>
            <person name="Mcdaniel S.F."/>
        </authorList>
    </citation>
    <scope>NUCLEOTIDE SEQUENCE</scope>
    <source>
        <strain evidence="3">R40</strain>
    </source>
</reference>
<dbReference type="InterPro" id="IPR044822">
    <property type="entry name" value="Myb_DNA-bind_4"/>
</dbReference>
<evidence type="ECO:0000259" key="2">
    <source>
        <dbReference type="Pfam" id="PF13837"/>
    </source>
</evidence>
<proteinExistence type="predicted"/>
<accession>A0A8T0HLV0</accession>
<feature type="region of interest" description="Disordered" evidence="1">
    <location>
        <begin position="21"/>
        <end position="56"/>
    </location>
</feature>
<organism evidence="3 4">
    <name type="scientific">Ceratodon purpureus</name>
    <name type="common">Fire moss</name>
    <name type="synonym">Dicranum purpureum</name>
    <dbReference type="NCBI Taxonomy" id="3225"/>
    <lineage>
        <taxon>Eukaryota</taxon>
        <taxon>Viridiplantae</taxon>
        <taxon>Streptophyta</taxon>
        <taxon>Embryophyta</taxon>
        <taxon>Bryophyta</taxon>
        <taxon>Bryophytina</taxon>
        <taxon>Bryopsida</taxon>
        <taxon>Dicranidae</taxon>
        <taxon>Pseudoditrichales</taxon>
        <taxon>Ditrichaceae</taxon>
        <taxon>Ceratodon</taxon>
    </lineage>
</organism>